<dbReference type="GO" id="GO:0043093">
    <property type="term" value="P:FtsZ-dependent cytokinesis"/>
    <property type="evidence" value="ECO:0007669"/>
    <property type="project" value="UniProtKB-UniRule"/>
</dbReference>
<dbReference type="SUPFAM" id="SSF53067">
    <property type="entry name" value="Actin-like ATPase domain"/>
    <property type="match status" value="2"/>
</dbReference>
<reference evidence="8 9" key="1">
    <citation type="journal article" date="2016" name="Environ. Microbiol.">
        <title>Genomic resolution of a cold subsurface aquifer community provides metabolic insights for novel microbes adapted to high CO concentrations.</title>
        <authorList>
            <person name="Probst A.J."/>
            <person name="Castelle C.J."/>
            <person name="Singh A."/>
            <person name="Brown C.T."/>
            <person name="Anantharaman K."/>
            <person name="Sharon I."/>
            <person name="Hug L.A."/>
            <person name="Burstein D."/>
            <person name="Emerson J.B."/>
            <person name="Thomas B.C."/>
            <person name="Banfield J.F."/>
        </authorList>
    </citation>
    <scope>NUCLEOTIDE SEQUENCE [LARGE SCALE GENOMIC DNA]</scope>
    <source>
        <strain evidence="8">CG1_02_37_44</strain>
    </source>
</reference>
<evidence type="ECO:0000256" key="1">
    <source>
        <dbReference type="ARBA" id="ARBA00022475"/>
    </source>
</evidence>
<dbReference type="GO" id="GO:0032153">
    <property type="term" value="C:cell division site"/>
    <property type="evidence" value="ECO:0007669"/>
    <property type="project" value="UniProtKB-UniRule"/>
</dbReference>
<evidence type="ECO:0000256" key="2">
    <source>
        <dbReference type="ARBA" id="ARBA00022618"/>
    </source>
</evidence>
<protein>
    <recommendedName>
        <fullName evidence="5 6">Cell division protein FtsA</fullName>
    </recommendedName>
</protein>
<organism evidence="8 9">
    <name type="scientific">Candidatus Falkowbacteria bacterium CG1_02_37_44</name>
    <dbReference type="NCBI Taxonomy" id="1805146"/>
    <lineage>
        <taxon>Bacteria</taxon>
        <taxon>Candidatus Falkowiibacteriota</taxon>
    </lineage>
</organism>
<comment type="similarity">
    <text evidence="5 6">Belongs to the FtsA/MreB family.</text>
</comment>
<keyword evidence="3 5" id="KW-0472">Membrane</keyword>
<dbReference type="EMBL" id="MNUU01000075">
    <property type="protein sequence ID" value="OIO06545.1"/>
    <property type="molecule type" value="Genomic_DNA"/>
</dbReference>
<dbReference type="Pfam" id="PF02491">
    <property type="entry name" value="SHS2_FTSA"/>
    <property type="match status" value="1"/>
</dbReference>
<proteinExistence type="inferred from homology"/>
<evidence type="ECO:0000256" key="3">
    <source>
        <dbReference type="ARBA" id="ARBA00023136"/>
    </source>
</evidence>
<dbReference type="STRING" id="1805146.AUJ27_03925"/>
<comment type="subunit">
    <text evidence="5">Self-interacts. Interacts with FtsZ.</text>
</comment>
<accession>A0A1J4T594</accession>
<dbReference type="PIRSF" id="PIRSF003101">
    <property type="entry name" value="FtsA"/>
    <property type="match status" value="1"/>
</dbReference>
<dbReference type="Proteomes" id="UP000183192">
    <property type="component" value="Unassembled WGS sequence"/>
</dbReference>
<evidence type="ECO:0000256" key="6">
    <source>
        <dbReference type="PIRNR" id="PIRNR003101"/>
    </source>
</evidence>
<evidence type="ECO:0000313" key="9">
    <source>
        <dbReference type="Proteomes" id="UP000183192"/>
    </source>
</evidence>
<dbReference type="HAMAP" id="MF_02033">
    <property type="entry name" value="FtsA"/>
    <property type="match status" value="1"/>
</dbReference>
<evidence type="ECO:0000256" key="5">
    <source>
        <dbReference type="HAMAP-Rule" id="MF_02033"/>
    </source>
</evidence>
<comment type="function">
    <text evidence="5 6">Cell division protein that is involved in the assembly of the Z ring. May serve as a membrane anchor for the Z ring.</text>
</comment>
<dbReference type="InterPro" id="IPR043129">
    <property type="entry name" value="ATPase_NBD"/>
</dbReference>
<dbReference type="InterPro" id="IPR003494">
    <property type="entry name" value="SHS2_FtsA"/>
</dbReference>
<dbReference type="GO" id="GO:0009898">
    <property type="term" value="C:cytoplasmic side of plasma membrane"/>
    <property type="evidence" value="ECO:0007669"/>
    <property type="project" value="UniProtKB-UniRule"/>
</dbReference>
<feature type="domain" description="SHS2" evidence="7">
    <location>
        <begin position="6"/>
        <end position="197"/>
    </location>
</feature>
<comment type="caution">
    <text evidence="8">The sequence shown here is derived from an EMBL/GenBank/DDBJ whole genome shotgun (WGS) entry which is preliminary data.</text>
</comment>
<evidence type="ECO:0000313" key="8">
    <source>
        <dbReference type="EMBL" id="OIO06545.1"/>
    </source>
</evidence>
<keyword evidence="4 5" id="KW-0131">Cell cycle</keyword>
<sequence length="419" mass="45045">MKDDIIAGLDIGSSTIRMVIGQKMAGENENKLQIIGAVEVLAQGISRGVVNSIEDTTSSISTCLEKAERLVGVPIQSVWVSINGPHIKSEKSRGVVAVGKSDGEITEDDVSRAIEAAQALSAPPNYEILHVMPVKYAVDNQEDVRDPIGMTGVRLEVETIVIQGLSTQINNLTKAIHRTGLEIEDLVLSPLVAAEVVIGVKQKELGSALVNIGASTTSLAVFEEGELLHTAVLPIGSEHITADIAIGLRCPINIADRIKIEIGSANHNKFNKKEEIDIKELMAKEESEEDMGLVSGRYIAEIIEARVDEIFEKVDGELKKISRSGMLPAGIFLVGGGAKLNDIVETAKKKLRLPVCLGTNKNISTVIDKVNDLNFLTALGLVAWGNQVISSQKGFNLPVGKTINKFINKAKKWISSLIP</sequence>
<dbReference type="InterPro" id="IPR050696">
    <property type="entry name" value="FtsA/MreB"/>
</dbReference>
<dbReference type="PANTHER" id="PTHR32432:SF4">
    <property type="entry name" value="CELL DIVISION PROTEIN FTSA"/>
    <property type="match status" value="1"/>
</dbReference>
<dbReference type="Gene3D" id="3.30.420.40">
    <property type="match status" value="1"/>
</dbReference>
<dbReference type="Gene3D" id="3.30.1490.110">
    <property type="match status" value="1"/>
</dbReference>
<dbReference type="PANTHER" id="PTHR32432">
    <property type="entry name" value="CELL DIVISION PROTEIN FTSA-RELATED"/>
    <property type="match status" value="1"/>
</dbReference>
<keyword evidence="1 5" id="KW-1003">Cell membrane</keyword>
<dbReference type="NCBIfam" id="TIGR01174">
    <property type="entry name" value="ftsA"/>
    <property type="match status" value="1"/>
</dbReference>
<evidence type="ECO:0000256" key="4">
    <source>
        <dbReference type="ARBA" id="ARBA00023306"/>
    </source>
</evidence>
<dbReference type="CDD" id="cd24048">
    <property type="entry name" value="ASKHA_NBD_FtsA"/>
    <property type="match status" value="1"/>
</dbReference>
<keyword evidence="2 5" id="KW-0132">Cell division</keyword>
<dbReference type="Pfam" id="PF14450">
    <property type="entry name" value="FtsA"/>
    <property type="match status" value="1"/>
</dbReference>
<dbReference type="SMART" id="SM00842">
    <property type="entry name" value="FtsA"/>
    <property type="match status" value="1"/>
</dbReference>
<dbReference type="AlphaFoldDB" id="A0A1J4T594"/>
<name>A0A1J4T594_9BACT</name>
<dbReference type="InterPro" id="IPR020823">
    <property type="entry name" value="Cell_div_FtsA"/>
</dbReference>
<gene>
    <name evidence="5" type="primary">ftsA</name>
    <name evidence="8" type="ORF">AUJ27_03925</name>
</gene>
<evidence type="ECO:0000259" key="7">
    <source>
        <dbReference type="SMART" id="SM00842"/>
    </source>
</evidence>
<comment type="subcellular location">
    <subcellularLocation>
        <location evidence="5">Cell membrane</location>
        <topology evidence="5">Peripheral membrane protein</topology>
        <orientation evidence="5">Cytoplasmic side</orientation>
    </subcellularLocation>
    <text evidence="5">Localizes to the Z ring in an FtsZ-dependent manner. Targeted to the membrane through a conserved C-terminal amphipathic helix.</text>
</comment>